<keyword evidence="3" id="KW-1185">Reference proteome</keyword>
<proteinExistence type="predicted"/>
<sequence length="225" mass="24098">MKLPLSAEQRAEFAAFYPGWETTAAVAAAAAAAGSVSSGGRLGFDGGAPEEPIASASASTGDGAGRSSDDGGGEGNEGQGVWRPTGLYTIYEEDEEGLEDWVPPGEAPVEEEPAAPSPLRIMQTSWGSHSFVDPGGLINTHHNAYVQSGGLRLRRCPWFLLARKQGLERGPGPEIRLTTPEGDVFWPHDLTWYPTKRSWADMVEEDEEEEKRARVMVGSGSNAHF</sequence>
<comment type="caution">
    <text evidence="2">The sequence shown here is derived from an EMBL/GenBank/DDBJ whole genome shotgun (WGS) entry which is preliminary data.</text>
</comment>
<protein>
    <submittedName>
        <fullName evidence="2">Uncharacterized protein</fullName>
    </submittedName>
</protein>
<evidence type="ECO:0000313" key="2">
    <source>
        <dbReference type="EMBL" id="KAK0719280.1"/>
    </source>
</evidence>
<evidence type="ECO:0000256" key="1">
    <source>
        <dbReference type="SAM" id="MobiDB-lite"/>
    </source>
</evidence>
<organism evidence="2 3">
    <name type="scientific">Lasiosphaeris hirsuta</name>
    <dbReference type="NCBI Taxonomy" id="260670"/>
    <lineage>
        <taxon>Eukaryota</taxon>
        <taxon>Fungi</taxon>
        <taxon>Dikarya</taxon>
        <taxon>Ascomycota</taxon>
        <taxon>Pezizomycotina</taxon>
        <taxon>Sordariomycetes</taxon>
        <taxon>Sordariomycetidae</taxon>
        <taxon>Sordariales</taxon>
        <taxon>Lasiosphaeriaceae</taxon>
        <taxon>Lasiosphaeris</taxon>
    </lineage>
</organism>
<dbReference type="AlphaFoldDB" id="A0AA40ANX7"/>
<name>A0AA40ANX7_9PEZI</name>
<dbReference type="Proteomes" id="UP001172102">
    <property type="component" value="Unassembled WGS sequence"/>
</dbReference>
<gene>
    <name evidence="2" type="ORF">B0H67DRAFT_642645</name>
</gene>
<feature type="region of interest" description="Disordered" evidence="1">
    <location>
        <begin position="43"/>
        <end position="83"/>
    </location>
</feature>
<dbReference type="EMBL" id="JAUKUA010000003">
    <property type="protein sequence ID" value="KAK0719280.1"/>
    <property type="molecule type" value="Genomic_DNA"/>
</dbReference>
<accession>A0AA40ANX7</accession>
<reference evidence="2" key="1">
    <citation type="submission" date="2023-06" db="EMBL/GenBank/DDBJ databases">
        <title>Genome-scale phylogeny and comparative genomics of the fungal order Sordariales.</title>
        <authorList>
            <consortium name="Lawrence Berkeley National Laboratory"/>
            <person name="Hensen N."/>
            <person name="Bonometti L."/>
            <person name="Westerberg I."/>
            <person name="Brannstrom I.O."/>
            <person name="Guillou S."/>
            <person name="Cros-Aarteil S."/>
            <person name="Calhoun S."/>
            <person name="Haridas S."/>
            <person name="Kuo A."/>
            <person name="Mondo S."/>
            <person name="Pangilinan J."/>
            <person name="Riley R."/>
            <person name="Labutti K."/>
            <person name="Andreopoulos B."/>
            <person name="Lipzen A."/>
            <person name="Chen C."/>
            <person name="Yanf M."/>
            <person name="Daum C."/>
            <person name="Ng V."/>
            <person name="Clum A."/>
            <person name="Steindorff A."/>
            <person name="Ohm R."/>
            <person name="Martin F."/>
            <person name="Silar P."/>
            <person name="Natvig D."/>
            <person name="Lalanne C."/>
            <person name="Gautier V."/>
            <person name="Ament-Velasquez S.L."/>
            <person name="Kruys A."/>
            <person name="Hutchinson M.I."/>
            <person name="Powell A.J."/>
            <person name="Barry K."/>
            <person name="Miller A.N."/>
            <person name="Grigoriev I.V."/>
            <person name="Debuchy R."/>
            <person name="Gladieux P."/>
            <person name="Thoren M.H."/>
            <person name="Johannesson H."/>
        </authorList>
    </citation>
    <scope>NUCLEOTIDE SEQUENCE</scope>
    <source>
        <strain evidence="2">SMH4607-1</strain>
    </source>
</reference>
<evidence type="ECO:0000313" key="3">
    <source>
        <dbReference type="Proteomes" id="UP001172102"/>
    </source>
</evidence>